<dbReference type="InterPro" id="IPR026444">
    <property type="entry name" value="Secre_tail"/>
</dbReference>
<dbReference type="RefSeq" id="WP_163285260.1">
    <property type="nucleotide sequence ID" value="NZ_JAAGVY010000016.1"/>
</dbReference>
<sequence>MKKPLLLVAMLFGVAAFAQNSYTLTTYTSEYSNLIDSTPADLSDEGGEPWDDPNFVIPFGFDFEIGGETYNSAFQIDYGAFMAFGDIANIETDQFQVFGIYDDIADLAEIEGQEPSLINYVIDGEPGNKIAKIEYTNAGFYDAINADEPAVENLTNFQLWFYEANGIMEIHFGESNIPDMDLAYFQNSGPTIACGLNYLYNSETVDYGATVKGDPINPSLFEYTDLGATYVQGTNSLNVTPASGRVYRLTPSIETGVDDVNLPEFSIYPTIAKSEIWVKDVKVDNATYRIMDITGKEIHTGKLQTKTSINVSSLRSGLYIISIDGVGNTSKFIKN</sequence>
<feature type="domain" description="Secretion system C-terminal sorting" evidence="3">
    <location>
        <begin position="267"/>
        <end position="332"/>
    </location>
</feature>
<keyword evidence="1 2" id="KW-0732">Signal</keyword>
<evidence type="ECO:0000259" key="3">
    <source>
        <dbReference type="Pfam" id="PF18962"/>
    </source>
</evidence>
<dbReference type="EMBL" id="JAAGVY010000016">
    <property type="protein sequence ID" value="NEN23868.1"/>
    <property type="molecule type" value="Genomic_DNA"/>
</dbReference>
<dbReference type="Proteomes" id="UP000486602">
    <property type="component" value="Unassembled WGS sequence"/>
</dbReference>
<evidence type="ECO:0000256" key="2">
    <source>
        <dbReference type="SAM" id="SignalP"/>
    </source>
</evidence>
<comment type="caution">
    <text evidence="4">The sequence shown here is derived from an EMBL/GenBank/DDBJ whole genome shotgun (WGS) entry which is preliminary data.</text>
</comment>
<accession>A0A7K3WQS3</accession>
<evidence type="ECO:0000313" key="5">
    <source>
        <dbReference type="Proteomes" id="UP000486602"/>
    </source>
</evidence>
<dbReference type="NCBIfam" id="TIGR04183">
    <property type="entry name" value="Por_Secre_tail"/>
    <property type="match status" value="1"/>
</dbReference>
<dbReference type="Pfam" id="PF18962">
    <property type="entry name" value="Por_Secre_tail"/>
    <property type="match status" value="1"/>
</dbReference>
<gene>
    <name evidence="4" type="ORF">G3O08_10185</name>
</gene>
<organism evidence="4 5">
    <name type="scientific">Cryomorpha ignava</name>
    <dbReference type="NCBI Taxonomy" id="101383"/>
    <lineage>
        <taxon>Bacteria</taxon>
        <taxon>Pseudomonadati</taxon>
        <taxon>Bacteroidota</taxon>
        <taxon>Flavobacteriia</taxon>
        <taxon>Flavobacteriales</taxon>
        <taxon>Cryomorphaceae</taxon>
        <taxon>Cryomorpha</taxon>
    </lineage>
</organism>
<reference evidence="4 5" key="1">
    <citation type="submission" date="2020-02" db="EMBL/GenBank/DDBJ databases">
        <title>Out from the shadows clarifying the taxonomy of the family Cryomorphaceae and related taxa by utilizing the GTDB taxonomic framework.</title>
        <authorList>
            <person name="Bowman J.P."/>
        </authorList>
    </citation>
    <scope>NUCLEOTIDE SEQUENCE [LARGE SCALE GENOMIC DNA]</scope>
    <source>
        <strain evidence="4 5">QSSC 1-22</strain>
    </source>
</reference>
<evidence type="ECO:0000313" key="4">
    <source>
        <dbReference type="EMBL" id="NEN23868.1"/>
    </source>
</evidence>
<evidence type="ECO:0000256" key="1">
    <source>
        <dbReference type="ARBA" id="ARBA00022729"/>
    </source>
</evidence>
<feature type="chain" id="PRO_5029552449" evidence="2">
    <location>
        <begin position="19"/>
        <end position="335"/>
    </location>
</feature>
<protein>
    <submittedName>
        <fullName evidence="4">T9SS type A sorting domain-containing protein</fullName>
    </submittedName>
</protein>
<proteinExistence type="predicted"/>
<name>A0A7K3WQS3_9FLAO</name>
<keyword evidence="5" id="KW-1185">Reference proteome</keyword>
<dbReference type="AlphaFoldDB" id="A0A7K3WQS3"/>
<feature type="signal peptide" evidence="2">
    <location>
        <begin position="1"/>
        <end position="18"/>
    </location>
</feature>